<feature type="transmembrane region" description="Helical" evidence="2">
    <location>
        <begin position="243"/>
        <end position="261"/>
    </location>
</feature>
<keyword evidence="2" id="KW-1133">Transmembrane helix</keyword>
<reference evidence="3" key="2">
    <citation type="submission" date="2020-09" db="EMBL/GenBank/DDBJ databases">
        <authorList>
            <person name="Sun Q."/>
            <person name="Ohkuma M."/>
        </authorList>
    </citation>
    <scope>NUCLEOTIDE SEQUENCE</scope>
    <source>
        <strain evidence="3">JCM 4637</strain>
    </source>
</reference>
<evidence type="ECO:0000313" key="3">
    <source>
        <dbReference type="EMBL" id="GHD07246.1"/>
    </source>
</evidence>
<evidence type="ECO:0000256" key="1">
    <source>
        <dbReference type="SAM" id="MobiDB-lite"/>
    </source>
</evidence>
<reference evidence="3" key="1">
    <citation type="journal article" date="2014" name="Int. J. Syst. Evol. Microbiol.">
        <title>Complete genome sequence of Corynebacterium casei LMG S-19264T (=DSM 44701T), isolated from a smear-ripened cheese.</title>
        <authorList>
            <consortium name="US DOE Joint Genome Institute (JGI-PGF)"/>
            <person name="Walter F."/>
            <person name="Albersmeier A."/>
            <person name="Kalinowski J."/>
            <person name="Ruckert C."/>
        </authorList>
    </citation>
    <scope>NUCLEOTIDE SEQUENCE</scope>
    <source>
        <strain evidence="3">JCM 4637</strain>
    </source>
</reference>
<name>A0A919CDK0_9ACTN</name>
<keyword evidence="2" id="KW-0472">Membrane</keyword>
<comment type="caution">
    <text evidence="3">The sequence shown here is derived from an EMBL/GenBank/DDBJ whole genome shotgun (WGS) entry which is preliminary data.</text>
</comment>
<feature type="region of interest" description="Disordered" evidence="1">
    <location>
        <begin position="1"/>
        <end position="24"/>
    </location>
</feature>
<feature type="transmembrane region" description="Helical" evidence="2">
    <location>
        <begin position="498"/>
        <end position="518"/>
    </location>
</feature>
<feature type="transmembrane region" description="Helical" evidence="2">
    <location>
        <begin position="467"/>
        <end position="486"/>
    </location>
</feature>
<gene>
    <name evidence="3" type="ORF">GCM10010334_59600</name>
</gene>
<proteinExistence type="predicted"/>
<dbReference type="RefSeq" id="WP_189821971.1">
    <property type="nucleotide sequence ID" value="NZ_BMVC01000013.1"/>
</dbReference>
<feature type="transmembrane region" description="Helical" evidence="2">
    <location>
        <begin position="436"/>
        <end position="455"/>
    </location>
</feature>
<sequence>MTSVIPEGSKVSQDADDATSEERHAAVYRPTVSTTSRIRRTALIVGVLAAAAMLARLFLGGTVGMADNYDGHRLTCQLDVIVHNADSRRAFEFITTRYDDHKWYGETCGSGGEVYSSTARYLLEAAKAVTPLFGYAGALDLRVLGVICALLFGAATALLFVSLPLKTWMRALVTGLLAAATLDSTVALYFISPLNESAAIVGMVFVLAMMFRVVRRQQAHWADLLVLTGVTVFTVLAKTQTATVVLAVLPVLLLRPVKLPWQKKVWAPAGGGLLRGTARGLLVRLPALALAAVLALTTGAYQASKPIWFQEMYNYHQVFVELLPNSPTPKEDLVELGLPPRFVEHTGTRLNGTGLTWSEDYRLFYDQVNTPLLMSFYARHPERLIGMADRGMVGMVNGRASYLGNYAENTGNAPYAKDCRVCLISGAFHLVKPVRWVVFPLLWFGSIGLGLWIATRRRLSPGLRGTGVILAGMSVATLAQFWAVMFSDGSNDLDKHMFFTWYGTALLLGLLLAALVALEQASRPVSGLAGVPGQPGTVPAKSGARPQLPSPAKEGTGTGSGA</sequence>
<dbReference type="Proteomes" id="UP000638353">
    <property type="component" value="Unassembled WGS sequence"/>
</dbReference>
<evidence type="ECO:0000313" key="4">
    <source>
        <dbReference type="Proteomes" id="UP000638353"/>
    </source>
</evidence>
<feature type="transmembrane region" description="Helical" evidence="2">
    <location>
        <begin position="281"/>
        <end position="303"/>
    </location>
</feature>
<feature type="transmembrane region" description="Helical" evidence="2">
    <location>
        <begin position="141"/>
        <end position="161"/>
    </location>
</feature>
<accession>A0A919CDK0</accession>
<feature type="transmembrane region" description="Helical" evidence="2">
    <location>
        <begin position="41"/>
        <end position="59"/>
    </location>
</feature>
<protein>
    <submittedName>
        <fullName evidence="3">Uncharacterized protein</fullName>
    </submittedName>
</protein>
<dbReference type="EMBL" id="BMVC01000013">
    <property type="protein sequence ID" value="GHD07246.1"/>
    <property type="molecule type" value="Genomic_DNA"/>
</dbReference>
<feature type="region of interest" description="Disordered" evidence="1">
    <location>
        <begin position="529"/>
        <end position="562"/>
    </location>
</feature>
<evidence type="ECO:0000256" key="2">
    <source>
        <dbReference type="SAM" id="Phobius"/>
    </source>
</evidence>
<organism evidence="3 4">
    <name type="scientific">Streptomyces finlayi</name>
    <dbReference type="NCBI Taxonomy" id="67296"/>
    <lineage>
        <taxon>Bacteria</taxon>
        <taxon>Bacillati</taxon>
        <taxon>Actinomycetota</taxon>
        <taxon>Actinomycetes</taxon>
        <taxon>Kitasatosporales</taxon>
        <taxon>Streptomycetaceae</taxon>
        <taxon>Streptomyces</taxon>
    </lineage>
</organism>
<keyword evidence="2" id="KW-0812">Transmembrane</keyword>
<dbReference type="AlphaFoldDB" id="A0A919CDK0"/>
<feature type="transmembrane region" description="Helical" evidence="2">
    <location>
        <begin position="197"/>
        <end position="214"/>
    </location>
</feature>